<proteinExistence type="predicted"/>
<evidence type="ECO:0000313" key="2">
    <source>
        <dbReference type="Proteomes" id="UP000261905"/>
    </source>
</evidence>
<dbReference type="InterPro" id="IPR005500">
    <property type="entry name" value="DUF309"/>
</dbReference>
<dbReference type="PANTHER" id="PTHR34796">
    <property type="entry name" value="EXPRESSED PROTEIN"/>
    <property type="match status" value="1"/>
</dbReference>
<organism evidence="1 2">
    <name type="scientific">Paenibacillus paeoniae</name>
    <dbReference type="NCBI Taxonomy" id="2292705"/>
    <lineage>
        <taxon>Bacteria</taxon>
        <taxon>Bacillati</taxon>
        <taxon>Bacillota</taxon>
        <taxon>Bacilli</taxon>
        <taxon>Bacillales</taxon>
        <taxon>Paenibacillaceae</taxon>
        <taxon>Paenibacillus</taxon>
    </lineage>
</organism>
<protein>
    <submittedName>
        <fullName evidence="1">DUF309 domain-containing protein</fullName>
    </submittedName>
</protein>
<sequence length="175" mass="20291">MGKYPDAYIAYLVEFHATRDYFECHEQLEEYWKEHPHDGLADTWVGLIQIAVGQYHERRGNRRGAAKMYESAERKLAVDQLEQLGLDSGELLVQLAERRLAVENGTMFRDIEFKLQDEELARLCRQACQARGLVWGSASPMGDQEIIDRHLLRDRSMVVAAREEALRQKRADRLS</sequence>
<dbReference type="Proteomes" id="UP000261905">
    <property type="component" value="Unassembled WGS sequence"/>
</dbReference>
<accession>A0A371PNB0</accession>
<keyword evidence="2" id="KW-1185">Reference proteome</keyword>
<reference evidence="1 2" key="1">
    <citation type="submission" date="2018-08" db="EMBL/GenBank/DDBJ databases">
        <title>Paenibacillus sp. M4BSY-1, whole genome shotgun sequence.</title>
        <authorList>
            <person name="Tuo L."/>
        </authorList>
    </citation>
    <scope>NUCLEOTIDE SEQUENCE [LARGE SCALE GENOMIC DNA]</scope>
    <source>
        <strain evidence="1 2">M4BSY-1</strain>
    </source>
</reference>
<dbReference type="OrthoDB" id="165483at2"/>
<dbReference type="RefSeq" id="WP_116044586.1">
    <property type="nucleotide sequence ID" value="NZ_QUBQ01000001.1"/>
</dbReference>
<dbReference type="SUPFAM" id="SSF140663">
    <property type="entry name" value="TTHA0068-like"/>
    <property type="match status" value="1"/>
</dbReference>
<dbReference type="InterPro" id="IPR023203">
    <property type="entry name" value="TTHA0068_sf"/>
</dbReference>
<dbReference type="Pfam" id="PF03745">
    <property type="entry name" value="DUF309"/>
    <property type="match status" value="1"/>
</dbReference>
<dbReference type="EMBL" id="QUBQ01000001">
    <property type="protein sequence ID" value="REK77159.1"/>
    <property type="molecule type" value="Genomic_DNA"/>
</dbReference>
<dbReference type="Gene3D" id="1.10.3450.10">
    <property type="entry name" value="TTHA0068-like"/>
    <property type="match status" value="1"/>
</dbReference>
<name>A0A371PNB0_9BACL</name>
<dbReference type="PANTHER" id="PTHR34796:SF1">
    <property type="entry name" value="EXPRESSED PROTEIN"/>
    <property type="match status" value="1"/>
</dbReference>
<comment type="caution">
    <text evidence="1">The sequence shown here is derived from an EMBL/GenBank/DDBJ whole genome shotgun (WGS) entry which is preliminary data.</text>
</comment>
<evidence type="ECO:0000313" key="1">
    <source>
        <dbReference type="EMBL" id="REK77159.1"/>
    </source>
</evidence>
<gene>
    <name evidence="1" type="ORF">DX130_09195</name>
</gene>
<dbReference type="AlphaFoldDB" id="A0A371PNB0"/>